<gene>
    <name evidence="11" type="ORF">AUR65_018475</name>
</gene>
<keyword evidence="4" id="KW-0560">Oxidoreductase</keyword>
<keyword evidence="2" id="KW-0575">Peroxidase</keyword>
<dbReference type="InterPro" id="IPR013766">
    <property type="entry name" value="Thioredoxin_domain"/>
</dbReference>
<keyword evidence="6" id="KW-0676">Redox-active center</keyword>
<keyword evidence="12" id="KW-1185">Reference proteome</keyword>
<dbReference type="InterPro" id="IPR036249">
    <property type="entry name" value="Thioredoxin-like_sf"/>
</dbReference>
<dbReference type="AlphaFoldDB" id="A0A2P4NKU8"/>
<protein>
    <recommendedName>
        <fullName evidence="1">thioredoxin-dependent peroxiredoxin</fullName>
        <ecNumber evidence="1">1.11.1.24</ecNumber>
    </recommendedName>
    <alternativeName>
        <fullName evidence="7">Thioredoxin peroxidase</fullName>
    </alternativeName>
</protein>
<dbReference type="InterPro" id="IPR000866">
    <property type="entry name" value="AhpC/TSA"/>
</dbReference>
<evidence type="ECO:0000256" key="4">
    <source>
        <dbReference type="ARBA" id="ARBA00023002"/>
    </source>
</evidence>
<dbReference type="EMBL" id="LOPW02000022">
    <property type="protein sequence ID" value="POG53761.1"/>
    <property type="molecule type" value="Genomic_DNA"/>
</dbReference>
<comment type="caution">
    <text evidence="11">The sequence shown here is derived from an EMBL/GenBank/DDBJ whole genome shotgun (WGS) entry which is preliminary data.</text>
</comment>
<dbReference type="GO" id="GO:0008379">
    <property type="term" value="F:thioredoxin peroxidase activity"/>
    <property type="evidence" value="ECO:0007669"/>
    <property type="project" value="TreeGrafter"/>
</dbReference>
<dbReference type="GO" id="GO:0005737">
    <property type="term" value="C:cytoplasm"/>
    <property type="evidence" value="ECO:0007669"/>
    <property type="project" value="TreeGrafter"/>
</dbReference>
<dbReference type="GO" id="GO:0034599">
    <property type="term" value="P:cellular response to oxidative stress"/>
    <property type="evidence" value="ECO:0007669"/>
    <property type="project" value="TreeGrafter"/>
</dbReference>
<dbReference type="PANTHER" id="PTHR42801">
    <property type="entry name" value="THIOREDOXIN-DEPENDENT PEROXIDE REDUCTASE"/>
    <property type="match status" value="1"/>
</dbReference>
<name>A0A2P4NKU8_9EURY</name>
<evidence type="ECO:0000259" key="10">
    <source>
        <dbReference type="PROSITE" id="PS51352"/>
    </source>
</evidence>
<accession>A0A2P4NKU8</accession>
<evidence type="ECO:0000313" key="12">
    <source>
        <dbReference type="Proteomes" id="UP000053621"/>
    </source>
</evidence>
<dbReference type="Pfam" id="PF00578">
    <property type="entry name" value="AhpC-TSA"/>
    <property type="match status" value="1"/>
</dbReference>
<evidence type="ECO:0000256" key="3">
    <source>
        <dbReference type="ARBA" id="ARBA00022862"/>
    </source>
</evidence>
<evidence type="ECO:0000256" key="6">
    <source>
        <dbReference type="ARBA" id="ARBA00023284"/>
    </source>
</evidence>
<dbReference type="EC" id="1.11.1.24" evidence="1"/>
<dbReference type="GO" id="GO:0045454">
    <property type="term" value="P:cell redox homeostasis"/>
    <property type="evidence" value="ECO:0007669"/>
    <property type="project" value="TreeGrafter"/>
</dbReference>
<keyword evidence="5" id="KW-1015">Disulfide bond</keyword>
<reference evidence="11" key="1">
    <citation type="submission" date="2017-08" db="EMBL/GenBank/DDBJ databases">
        <title>Haloferax marisrubri sp. nov., isolated from the Discovery deep brine-seawater interface in the Red Sea.</title>
        <authorList>
            <person name="Zhang G."/>
            <person name="Stingl U."/>
        </authorList>
    </citation>
    <scope>NUCLEOTIDE SEQUENCE [LARGE SCALE GENOMIC DNA]</scope>
    <source>
        <strain evidence="11">SB3</strain>
    </source>
</reference>
<dbReference type="PROSITE" id="PS51352">
    <property type="entry name" value="THIOREDOXIN_2"/>
    <property type="match status" value="1"/>
</dbReference>
<feature type="domain" description="Thioredoxin" evidence="10">
    <location>
        <begin position="4"/>
        <end position="162"/>
    </location>
</feature>
<evidence type="ECO:0000256" key="7">
    <source>
        <dbReference type="ARBA" id="ARBA00032824"/>
    </source>
</evidence>
<comment type="similarity">
    <text evidence="8">Belongs to the peroxiredoxin family. BCP/PrxQ subfamily.</text>
</comment>
<dbReference type="OrthoDB" id="165617at2157"/>
<dbReference type="InterPro" id="IPR050924">
    <property type="entry name" value="Peroxiredoxin_BCP/PrxQ"/>
</dbReference>
<dbReference type="Proteomes" id="UP000053621">
    <property type="component" value="Unassembled WGS sequence"/>
</dbReference>
<evidence type="ECO:0000256" key="8">
    <source>
        <dbReference type="ARBA" id="ARBA00038489"/>
    </source>
</evidence>
<proteinExistence type="inferred from homology"/>
<evidence type="ECO:0000256" key="1">
    <source>
        <dbReference type="ARBA" id="ARBA00013017"/>
    </source>
</evidence>
<comment type="catalytic activity">
    <reaction evidence="9">
        <text>a hydroperoxide + [thioredoxin]-dithiol = an alcohol + [thioredoxin]-disulfide + H2O</text>
        <dbReference type="Rhea" id="RHEA:62620"/>
        <dbReference type="Rhea" id="RHEA-COMP:10698"/>
        <dbReference type="Rhea" id="RHEA-COMP:10700"/>
        <dbReference type="ChEBI" id="CHEBI:15377"/>
        <dbReference type="ChEBI" id="CHEBI:29950"/>
        <dbReference type="ChEBI" id="CHEBI:30879"/>
        <dbReference type="ChEBI" id="CHEBI:35924"/>
        <dbReference type="ChEBI" id="CHEBI:50058"/>
        <dbReference type="EC" id="1.11.1.24"/>
    </reaction>
</comment>
<keyword evidence="3" id="KW-0049">Antioxidant</keyword>
<dbReference type="PANTHER" id="PTHR42801:SF4">
    <property type="entry name" value="AHPC_TSA FAMILY PROTEIN"/>
    <property type="match status" value="1"/>
</dbReference>
<evidence type="ECO:0000256" key="2">
    <source>
        <dbReference type="ARBA" id="ARBA00022559"/>
    </source>
</evidence>
<dbReference type="RefSeq" id="WP_058568579.1">
    <property type="nucleotide sequence ID" value="NZ_LOPW02000022.1"/>
</dbReference>
<organism evidence="11 12">
    <name type="scientific">Haloferax marisrubri</name>
    <dbReference type="NCBI Taxonomy" id="1544719"/>
    <lineage>
        <taxon>Archaea</taxon>
        <taxon>Methanobacteriati</taxon>
        <taxon>Methanobacteriota</taxon>
        <taxon>Stenosarchaea group</taxon>
        <taxon>Halobacteria</taxon>
        <taxon>Halobacteriales</taxon>
        <taxon>Haloferacaceae</taxon>
        <taxon>Haloferax</taxon>
    </lineage>
</organism>
<evidence type="ECO:0000313" key="11">
    <source>
        <dbReference type="EMBL" id="POG53761.1"/>
    </source>
</evidence>
<dbReference type="Gene3D" id="3.40.30.10">
    <property type="entry name" value="Glutaredoxin"/>
    <property type="match status" value="1"/>
</dbReference>
<evidence type="ECO:0000256" key="5">
    <source>
        <dbReference type="ARBA" id="ARBA00023157"/>
    </source>
</evidence>
<dbReference type="SUPFAM" id="SSF52833">
    <property type="entry name" value="Thioredoxin-like"/>
    <property type="match status" value="1"/>
</dbReference>
<sequence length="174" mass="19595">MTGLSVGTTAPEVTQTLVAPDGDVSERSLSDLVADKPVLLCFYTADFSPDCTEEWCALRDFDWFTSGNAVRVVGSSKSGVGMHRRFIDRYDLLFPLYADTDLELAAAFDVVYRTFGVSKRSRRSCFLIDENLTVRYRWLGDHWLDPTRDVPPLTEVYEGVTEALDLDEPETFGF</sequence>
<evidence type="ECO:0000256" key="9">
    <source>
        <dbReference type="ARBA" id="ARBA00049091"/>
    </source>
</evidence>